<sequence>MPIFCKLWCTSETTRAIMAKHIEDECPKGTIPCPFLTMGCKDKFQRSTLAAHIALYDYHSNFIQSFSSKNQQLLDQSAKLQLYINSCNKRNSDCLAINKNLQEEKVKLQDAVYARDTLIQASGNKLQIILEQHKQDTEALQSLTINSFKDKIELLHTQVEVIQGEKKVLSKNFATLQTNYLQLLNQNARLTKEGKAHEFDKACYLSELKVLQDEKKTLDDLLARYRSQPSPKPSSPSLSPPPPSSPPPHSSNSSPNCRNQ</sequence>
<evidence type="ECO:0000256" key="2">
    <source>
        <dbReference type="ARBA" id="ARBA00022723"/>
    </source>
</evidence>
<evidence type="ECO:0000313" key="8">
    <source>
        <dbReference type="EMBL" id="KAF2068924.1"/>
    </source>
</evidence>
<dbReference type="InterPro" id="IPR001293">
    <property type="entry name" value="Znf_TRAF"/>
</dbReference>
<evidence type="ECO:0000256" key="6">
    <source>
        <dbReference type="SAM" id="MobiDB-lite"/>
    </source>
</evidence>
<comment type="caution">
    <text evidence="8">The sequence shown here is derived from an EMBL/GenBank/DDBJ whole genome shotgun (WGS) entry which is preliminary data.</text>
</comment>
<feature type="compositionally biased region" description="Low complexity" evidence="6">
    <location>
        <begin position="250"/>
        <end position="260"/>
    </location>
</feature>
<dbReference type="Proteomes" id="UP000695562">
    <property type="component" value="Unassembled WGS sequence"/>
</dbReference>
<dbReference type="InterPro" id="IPR013083">
    <property type="entry name" value="Znf_RING/FYVE/PHD"/>
</dbReference>
<evidence type="ECO:0000259" key="7">
    <source>
        <dbReference type="PROSITE" id="PS50145"/>
    </source>
</evidence>
<feature type="compositionally biased region" description="Pro residues" evidence="6">
    <location>
        <begin position="230"/>
        <end position="249"/>
    </location>
</feature>
<feature type="domain" description="TRAF-type" evidence="7">
    <location>
        <begin position="2"/>
        <end position="49"/>
    </location>
</feature>
<keyword evidence="4 5" id="KW-0862">Zinc</keyword>
<keyword evidence="3 5" id="KW-0863">Zinc-finger</keyword>
<accession>A0A8J4V2M8</accession>
<comment type="function">
    <text evidence="1">Probable adapter protein and signal transducer that links members of the tumor necrosis factor receptor family to different signaling pathways by association with the receptor cytoplasmic domain and kinases.</text>
</comment>
<keyword evidence="9" id="KW-1185">Reference proteome</keyword>
<dbReference type="GO" id="GO:0008270">
    <property type="term" value="F:zinc ion binding"/>
    <property type="evidence" value="ECO:0007669"/>
    <property type="project" value="UniProtKB-KW"/>
</dbReference>
<gene>
    <name evidence="8" type="ORF">CYY_009758</name>
</gene>
<dbReference type="Gene3D" id="3.30.40.10">
    <property type="entry name" value="Zinc/RING finger domain, C3HC4 (zinc finger)"/>
    <property type="match status" value="1"/>
</dbReference>
<protein>
    <recommendedName>
        <fullName evidence="7">TRAF-type domain-containing protein</fullName>
    </recommendedName>
</protein>
<keyword evidence="2 5" id="KW-0479">Metal-binding</keyword>
<evidence type="ECO:0000256" key="5">
    <source>
        <dbReference type="PROSITE-ProRule" id="PRU00207"/>
    </source>
</evidence>
<name>A0A8J4V2M8_9MYCE</name>
<dbReference type="EMBL" id="AJWJ01000797">
    <property type="protein sequence ID" value="KAF2068924.1"/>
    <property type="molecule type" value="Genomic_DNA"/>
</dbReference>
<organism evidence="8 9">
    <name type="scientific">Polysphondylium violaceum</name>
    <dbReference type="NCBI Taxonomy" id="133409"/>
    <lineage>
        <taxon>Eukaryota</taxon>
        <taxon>Amoebozoa</taxon>
        <taxon>Evosea</taxon>
        <taxon>Eumycetozoa</taxon>
        <taxon>Dictyostelia</taxon>
        <taxon>Dictyosteliales</taxon>
        <taxon>Dictyosteliaceae</taxon>
        <taxon>Polysphondylium</taxon>
    </lineage>
</organism>
<proteinExistence type="predicted"/>
<dbReference type="AlphaFoldDB" id="A0A8J4V2M8"/>
<feature type="zinc finger region" description="TRAF-type" evidence="5">
    <location>
        <begin position="2"/>
        <end position="49"/>
    </location>
</feature>
<reference evidence="8" key="1">
    <citation type="submission" date="2020-01" db="EMBL/GenBank/DDBJ databases">
        <title>Development of genomics and gene disruption for Polysphondylium violaceum indicates a role for the polyketide synthase stlB in stalk morphogenesis.</title>
        <authorList>
            <person name="Narita B."/>
            <person name="Kawabe Y."/>
            <person name="Kin K."/>
            <person name="Saito T."/>
            <person name="Gibbs R."/>
            <person name="Kuspa A."/>
            <person name="Muzny D."/>
            <person name="Queller D."/>
            <person name="Richards S."/>
            <person name="Strassman J."/>
            <person name="Sucgang R."/>
            <person name="Worley K."/>
            <person name="Schaap P."/>
        </authorList>
    </citation>
    <scope>NUCLEOTIDE SEQUENCE</scope>
    <source>
        <strain evidence="8">QSvi11</strain>
    </source>
</reference>
<dbReference type="Pfam" id="PF02176">
    <property type="entry name" value="zf-TRAF"/>
    <property type="match status" value="1"/>
</dbReference>
<evidence type="ECO:0000313" key="9">
    <source>
        <dbReference type="Proteomes" id="UP000695562"/>
    </source>
</evidence>
<dbReference type="OrthoDB" id="5574452at2759"/>
<evidence type="ECO:0000256" key="3">
    <source>
        <dbReference type="ARBA" id="ARBA00022771"/>
    </source>
</evidence>
<feature type="region of interest" description="Disordered" evidence="6">
    <location>
        <begin position="220"/>
        <end position="260"/>
    </location>
</feature>
<evidence type="ECO:0000256" key="1">
    <source>
        <dbReference type="ARBA" id="ARBA00003051"/>
    </source>
</evidence>
<dbReference type="PROSITE" id="PS50145">
    <property type="entry name" value="ZF_TRAF"/>
    <property type="match status" value="1"/>
</dbReference>
<evidence type="ECO:0000256" key="4">
    <source>
        <dbReference type="ARBA" id="ARBA00022833"/>
    </source>
</evidence>